<dbReference type="EMBL" id="CP036339">
    <property type="protein sequence ID" value="QDT72624.1"/>
    <property type="molecule type" value="Genomic_DNA"/>
</dbReference>
<name>A0A517TW74_9BACT</name>
<sequence length="62" mass="7044">MLPVVQIVLILEAEKSSLERFDLRVRPASLSAPWYGAGDEGSLLFANFRSCSVQRRHFGHER</sequence>
<keyword evidence="2" id="KW-1185">Reference proteome</keyword>
<dbReference type="RefSeq" id="WP_145432172.1">
    <property type="nucleotide sequence ID" value="NZ_CP036339.1"/>
</dbReference>
<dbReference type="KEGG" id="llh:I41_18060"/>
<accession>A0A517TW74</accession>
<organism evidence="1 2">
    <name type="scientific">Lacipirellula limnantheis</name>
    <dbReference type="NCBI Taxonomy" id="2528024"/>
    <lineage>
        <taxon>Bacteria</taxon>
        <taxon>Pseudomonadati</taxon>
        <taxon>Planctomycetota</taxon>
        <taxon>Planctomycetia</taxon>
        <taxon>Pirellulales</taxon>
        <taxon>Lacipirellulaceae</taxon>
        <taxon>Lacipirellula</taxon>
    </lineage>
</organism>
<evidence type="ECO:0000313" key="1">
    <source>
        <dbReference type="EMBL" id="QDT72624.1"/>
    </source>
</evidence>
<evidence type="ECO:0000313" key="2">
    <source>
        <dbReference type="Proteomes" id="UP000317909"/>
    </source>
</evidence>
<gene>
    <name evidence="1" type="ORF">I41_18060</name>
</gene>
<dbReference type="Proteomes" id="UP000317909">
    <property type="component" value="Chromosome"/>
</dbReference>
<protein>
    <submittedName>
        <fullName evidence="1">Uncharacterized protein</fullName>
    </submittedName>
</protein>
<reference evidence="1 2" key="1">
    <citation type="submission" date="2019-02" db="EMBL/GenBank/DDBJ databases">
        <title>Deep-cultivation of Planctomycetes and their phenomic and genomic characterization uncovers novel biology.</title>
        <authorList>
            <person name="Wiegand S."/>
            <person name="Jogler M."/>
            <person name="Boedeker C."/>
            <person name="Pinto D."/>
            <person name="Vollmers J."/>
            <person name="Rivas-Marin E."/>
            <person name="Kohn T."/>
            <person name="Peeters S.H."/>
            <person name="Heuer A."/>
            <person name="Rast P."/>
            <person name="Oberbeckmann S."/>
            <person name="Bunk B."/>
            <person name="Jeske O."/>
            <person name="Meyerdierks A."/>
            <person name="Storesund J.E."/>
            <person name="Kallscheuer N."/>
            <person name="Luecker S."/>
            <person name="Lage O.M."/>
            <person name="Pohl T."/>
            <person name="Merkel B.J."/>
            <person name="Hornburger P."/>
            <person name="Mueller R.-W."/>
            <person name="Bruemmer F."/>
            <person name="Labrenz M."/>
            <person name="Spormann A.M."/>
            <person name="Op den Camp H."/>
            <person name="Overmann J."/>
            <person name="Amann R."/>
            <person name="Jetten M.S.M."/>
            <person name="Mascher T."/>
            <person name="Medema M.H."/>
            <person name="Devos D.P."/>
            <person name="Kaster A.-K."/>
            <person name="Ovreas L."/>
            <person name="Rohde M."/>
            <person name="Galperin M.Y."/>
            <person name="Jogler C."/>
        </authorList>
    </citation>
    <scope>NUCLEOTIDE SEQUENCE [LARGE SCALE GENOMIC DNA]</scope>
    <source>
        <strain evidence="1 2">I41</strain>
    </source>
</reference>
<dbReference type="AlphaFoldDB" id="A0A517TW74"/>
<proteinExistence type="predicted"/>